<evidence type="ECO:0000313" key="3">
    <source>
        <dbReference type="Proteomes" id="UP000838412"/>
    </source>
</evidence>
<dbReference type="EMBL" id="OV696691">
    <property type="protein sequence ID" value="CAH1267870.1"/>
    <property type="molecule type" value="Genomic_DNA"/>
</dbReference>
<keyword evidence="3" id="KW-1185">Reference proteome</keyword>
<evidence type="ECO:0000313" key="2">
    <source>
        <dbReference type="EMBL" id="CAH1267870.1"/>
    </source>
</evidence>
<keyword evidence="1" id="KW-1133">Transmembrane helix</keyword>
<keyword evidence="1" id="KW-0812">Transmembrane</keyword>
<reference evidence="2" key="1">
    <citation type="submission" date="2022-01" db="EMBL/GenBank/DDBJ databases">
        <authorList>
            <person name="Braso-Vives M."/>
        </authorList>
    </citation>
    <scope>NUCLEOTIDE SEQUENCE</scope>
</reference>
<gene>
    <name evidence="2" type="primary">Hypp3799</name>
    <name evidence="2" type="ORF">BLAG_LOCUS21034</name>
</gene>
<accession>A0A8K0EVF1</accession>
<name>A0A8K0EVF1_BRALA</name>
<keyword evidence="1" id="KW-0472">Membrane</keyword>
<dbReference type="Proteomes" id="UP000838412">
    <property type="component" value="Chromosome 6"/>
</dbReference>
<organism evidence="2 3">
    <name type="scientific">Branchiostoma lanceolatum</name>
    <name type="common">Common lancelet</name>
    <name type="synonym">Amphioxus lanceolatum</name>
    <dbReference type="NCBI Taxonomy" id="7740"/>
    <lineage>
        <taxon>Eukaryota</taxon>
        <taxon>Metazoa</taxon>
        <taxon>Chordata</taxon>
        <taxon>Cephalochordata</taxon>
        <taxon>Leptocardii</taxon>
        <taxon>Amphioxiformes</taxon>
        <taxon>Branchiostomatidae</taxon>
        <taxon>Branchiostoma</taxon>
    </lineage>
</organism>
<proteinExistence type="predicted"/>
<dbReference type="AlphaFoldDB" id="A0A8K0EVF1"/>
<feature type="transmembrane region" description="Helical" evidence="1">
    <location>
        <begin position="29"/>
        <end position="47"/>
    </location>
</feature>
<sequence>MSSDKLLGGVSLPLVMSNGGNLRSHAGHSVLSAVTCAVSVVTLLVVIHQVMYLRERVAVLEGRVDEQRLWAGDSGEENYQNIVVSLKKLSSVSPALRALTRSGMKTMDLAEQGGPDRDTAGPKGKLTLLLLEVVDLLVEMEGMDYLGSRGSQDHLDRIVAKVQVRRFI</sequence>
<protein>
    <submittedName>
        <fullName evidence="2">Hypp3799 protein</fullName>
    </submittedName>
</protein>
<evidence type="ECO:0000256" key="1">
    <source>
        <dbReference type="SAM" id="Phobius"/>
    </source>
</evidence>